<comment type="caution">
    <text evidence="1">The sequence shown here is derived from an EMBL/GenBank/DDBJ whole genome shotgun (WGS) entry which is preliminary data.</text>
</comment>
<organism evidence="1">
    <name type="scientific">Planktothricoides sp. SpSt-374</name>
    <dbReference type="NCBI Taxonomy" id="2282167"/>
    <lineage>
        <taxon>Bacteria</taxon>
        <taxon>Bacillati</taxon>
        <taxon>Cyanobacteriota</taxon>
        <taxon>Cyanophyceae</taxon>
        <taxon>Oscillatoriophycideae</taxon>
        <taxon>Oscillatoriales</taxon>
        <taxon>Oscillatoriaceae</taxon>
        <taxon>Planktothricoides</taxon>
    </lineage>
</organism>
<sequence>MSKNSQFTPAEIHQWQLTLQEANRHNIFCHCRHCEAEWVDSAEDAACPHCGSKNIERIACWQFPDD</sequence>
<name>A0A7C3VMT8_9CYAN</name>
<gene>
    <name evidence="1" type="ORF">ENR15_01185</name>
</gene>
<evidence type="ECO:0008006" key="2">
    <source>
        <dbReference type="Google" id="ProtNLM"/>
    </source>
</evidence>
<protein>
    <recommendedName>
        <fullName evidence="2">Hydrogenase maturation nickel metallochaperone HypA</fullName>
    </recommendedName>
</protein>
<proteinExistence type="predicted"/>
<accession>A0A7C3VMT8</accession>
<dbReference type="EMBL" id="DSPX01000010">
    <property type="protein sequence ID" value="HGF99310.1"/>
    <property type="molecule type" value="Genomic_DNA"/>
</dbReference>
<reference evidence="1" key="1">
    <citation type="journal article" date="2020" name="mSystems">
        <title>Genome- and Community-Level Interaction Insights into Carbon Utilization and Element Cycling Functions of Hydrothermarchaeota in Hydrothermal Sediment.</title>
        <authorList>
            <person name="Zhou Z."/>
            <person name="Liu Y."/>
            <person name="Xu W."/>
            <person name="Pan J."/>
            <person name="Luo Z.H."/>
            <person name="Li M."/>
        </authorList>
    </citation>
    <scope>NUCLEOTIDE SEQUENCE [LARGE SCALE GENOMIC DNA]</scope>
    <source>
        <strain evidence="1">SpSt-374</strain>
    </source>
</reference>
<evidence type="ECO:0000313" key="1">
    <source>
        <dbReference type="EMBL" id="HGF99310.1"/>
    </source>
</evidence>
<dbReference type="AlphaFoldDB" id="A0A7C3VMT8"/>